<proteinExistence type="predicted"/>
<name>A0ABS5K3A3_9MOLU</name>
<dbReference type="InterPro" id="IPR021970">
    <property type="entry name" value="SVM_signal"/>
</dbReference>
<protein>
    <submittedName>
        <fullName evidence="2">SVM family protein</fullName>
    </submittedName>
</protein>
<feature type="domain" description="Sequence-variable mosaic (SVM) signal sequence" evidence="1">
    <location>
        <begin position="1"/>
        <end position="33"/>
    </location>
</feature>
<reference evidence="2" key="1">
    <citation type="submission" date="2021-04" db="EMBL/GenBank/DDBJ databases">
        <title>Draft genome sequence of StrPh-CL8, a phytoplasma strain causing strawberry phyllody in Chile.</title>
        <authorList>
            <person name="Cui W."/>
            <person name="Zamorano A."/>
            <person name="Fiore N."/>
        </authorList>
    </citation>
    <scope>NUCLEOTIDE SEQUENCE [LARGE SCALE GENOMIC DNA]</scope>
    <source>
        <strain evidence="2">StrPh-Cl</strain>
    </source>
</reference>
<dbReference type="Pfam" id="PF12113">
    <property type="entry name" value="SVM_signal"/>
    <property type="match status" value="1"/>
</dbReference>
<organism evidence="2 3">
    <name type="scientific">'Fragaria x ananassa' phyllody phytoplasma</name>
    <dbReference type="NCBI Taxonomy" id="2358428"/>
    <lineage>
        <taxon>Bacteria</taxon>
        <taxon>Bacillati</taxon>
        <taxon>Mycoplasmatota</taxon>
        <taxon>Mollicutes</taxon>
        <taxon>Acholeplasmatales</taxon>
        <taxon>Acholeplasmataceae</taxon>
        <taxon>Candidatus Phytoplasma</taxon>
        <taxon>16SrXIII (Mexican periwinkle virescence group)</taxon>
    </lineage>
</organism>
<comment type="caution">
    <text evidence="2">The sequence shown here is derived from an EMBL/GenBank/DDBJ whole genome shotgun (WGS) entry which is preliminary data.</text>
</comment>
<gene>
    <name evidence="2" type="ORF">J8J04_01590</name>
</gene>
<keyword evidence="3" id="KW-1185">Reference proteome</keyword>
<evidence type="ECO:0000313" key="3">
    <source>
        <dbReference type="Proteomes" id="UP000811481"/>
    </source>
</evidence>
<dbReference type="RefSeq" id="WP_212331400.1">
    <property type="nucleotide sequence ID" value="NZ_JAGVRH010000004.1"/>
</dbReference>
<dbReference type="EMBL" id="JAGVRH010000004">
    <property type="protein sequence ID" value="MBS2126382.1"/>
    <property type="molecule type" value="Genomic_DNA"/>
</dbReference>
<dbReference type="Proteomes" id="UP000811481">
    <property type="component" value="Unassembled WGS sequence"/>
</dbReference>
<evidence type="ECO:0000313" key="2">
    <source>
        <dbReference type="EMBL" id="MBS2126382.1"/>
    </source>
</evidence>
<accession>A0ABS5K3A3</accession>
<sequence length="81" mass="9822">MFKLKNQFKTIYFCLITFIGLLFIFNNNQIMAMNNQDNISNKKNNNNETPMHKDFQQQNLFKLFIEKIIIKLIFIKIKINF</sequence>
<evidence type="ECO:0000259" key="1">
    <source>
        <dbReference type="Pfam" id="PF12113"/>
    </source>
</evidence>